<dbReference type="Pfam" id="PF04560">
    <property type="entry name" value="RNA_pol_Rpb2_7"/>
    <property type="match status" value="1"/>
</dbReference>
<dbReference type="Pfam" id="PF04563">
    <property type="entry name" value="RNA_pol_Rpb2_1"/>
    <property type="match status" value="1"/>
</dbReference>
<dbReference type="GO" id="GO:0005634">
    <property type="term" value="C:nucleus"/>
    <property type="evidence" value="ECO:0007669"/>
    <property type="project" value="UniProtKB-SubCell"/>
</dbReference>
<dbReference type="GO" id="GO:0006351">
    <property type="term" value="P:DNA-templated transcription"/>
    <property type="evidence" value="ECO:0007669"/>
    <property type="project" value="InterPro"/>
</dbReference>
<comment type="similarity">
    <text evidence="2 11">Belongs to the RNA polymerase beta chain family.</text>
</comment>
<evidence type="ECO:0000256" key="9">
    <source>
        <dbReference type="ARBA" id="ARBA00023163"/>
    </source>
</evidence>
<proteinExistence type="inferred from homology"/>
<evidence type="ECO:0000256" key="13">
    <source>
        <dbReference type="SAM" id="MobiDB-lite"/>
    </source>
</evidence>
<evidence type="ECO:0000313" key="20">
    <source>
        <dbReference type="EMBL" id="KAG5182121.1"/>
    </source>
</evidence>
<dbReference type="Gene3D" id="3.90.1070.20">
    <property type="match status" value="1"/>
</dbReference>
<dbReference type="CDD" id="cd00653">
    <property type="entry name" value="RNA_pol_B_RPB2"/>
    <property type="match status" value="1"/>
</dbReference>
<dbReference type="FunFam" id="3.90.1100.10:FF:000008">
    <property type="entry name" value="DNA-directed RNA polymerase subunit beta"/>
    <property type="match status" value="1"/>
</dbReference>
<feature type="region of interest" description="Disordered" evidence="13">
    <location>
        <begin position="1"/>
        <end position="43"/>
    </location>
</feature>
<dbReference type="FunFam" id="2.40.270.10:FF:000011">
    <property type="entry name" value="DNA-directed RNA polymerase subunit beta"/>
    <property type="match status" value="1"/>
</dbReference>
<keyword evidence="6" id="KW-0479">Metal-binding</keyword>
<dbReference type="InterPro" id="IPR007641">
    <property type="entry name" value="RNA_pol_Rpb2_7"/>
</dbReference>
<dbReference type="PROSITE" id="PS01166">
    <property type="entry name" value="RNA_POL_BETA"/>
    <property type="match status" value="1"/>
</dbReference>
<dbReference type="InterPro" id="IPR037033">
    <property type="entry name" value="DNA-dir_RNAP_su2_hyb_sf"/>
</dbReference>
<feature type="domain" description="RNA polymerase Rpb2" evidence="16">
    <location>
        <begin position="257"/>
        <end position="386"/>
    </location>
</feature>
<dbReference type="FunFam" id="3.90.1800.10:FF:000004">
    <property type="entry name" value="DNA-directed RNA polymerase subunit beta"/>
    <property type="match status" value="1"/>
</dbReference>
<evidence type="ECO:0000313" key="21">
    <source>
        <dbReference type="Proteomes" id="UP000664859"/>
    </source>
</evidence>
<dbReference type="InterPro" id="IPR009674">
    <property type="entry name" value="Rpa2_dom_4"/>
</dbReference>
<dbReference type="Pfam" id="PF00562">
    <property type="entry name" value="RNA_pol_Rpb2_6"/>
    <property type="match status" value="1"/>
</dbReference>
<dbReference type="InterPro" id="IPR007645">
    <property type="entry name" value="RNA_pol_Rpb2_3"/>
</dbReference>
<evidence type="ECO:0000256" key="1">
    <source>
        <dbReference type="ARBA" id="ARBA00004123"/>
    </source>
</evidence>
<evidence type="ECO:0000259" key="19">
    <source>
        <dbReference type="Pfam" id="PF06883"/>
    </source>
</evidence>
<feature type="domain" description="RNA polymerase beta subunit protrusion" evidence="17">
    <location>
        <begin position="56"/>
        <end position="418"/>
    </location>
</feature>
<evidence type="ECO:0000256" key="3">
    <source>
        <dbReference type="ARBA" id="ARBA00022478"/>
    </source>
</evidence>
<evidence type="ECO:0000256" key="5">
    <source>
        <dbReference type="ARBA" id="ARBA00022695"/>
    </source>
</evidence>
<dbReference type="OrthoDB" id="10248617at2759"/>
<dbReference type="AlphaFoldDB" id="A0A835YVF9"/>
<keyword evidence="4 12" id="KW-0808">Transferase</keyword>
<dbReference type="Gene3D" id="3.90.1800.10">
    <property type="entry name" value="RNA polymerase alpha subunit dimerisation domain"/>
    <property type="match status" value="1"/>
</dbReference>
<organism evidence="20 21">
    <name type="scientific">Tribonema minus</name>
    <dbReference type="NCBI Taxonomy" id="303371"/>
    <lineage>
        <taxon>Eukaryota</taxon>
        <taxon>Sar</taxon>
        <taxon>Stramenopiles</taxon>
        <taxon>Ochrophyta</taxon>
        <taxon>PX clade</taxon>
        <taxon>Xanthophyceae</taxon>
        <taxon>Tribonematales</taxon>
        <taxon>Tribonemataceae</taxon>
        <taxon>Tribonema</taxon>
    </lineage>
</organism>
<evidence type="ECO:0000259" key="15">
    <source>
        <dbReference type="Pfam" id="PF04560"/>
    </source>
</evidence>
<protein>
    <recommendedName>
        <fullName evidence="12">DNA-directed RNA polymerase subunit beta</fullName>
        <ecNumber evidence="12">2.7.7.6</ecNumber>
    </recommendedName>
</protein>
<dbReference type="InterPro" id="IPR007121">
    <property type="entry name" value="RNA_pol_bsu_CS"/>
</dbReference>
<dbReference type="InterPro" id="IPR007644">
    <property type="entry name" value="RNA_pol_bsu_protrusion"/>
</dbReference>
<dbReference type="GO" id="GO:0003899">
    <property type="term" value="F:DNA-directed RNA polymerase activity"/>
    <property type="evidence" value="ECO:0007669"/>
    <property type="project" value="UniProtKB-EC"/>
</dbReference>
<evidence type="ECO:0000256" key="6">
    <source>
        <dbReference type="ARBA" id="ARBA00022723"/>
    </source>
</evidence>
<keyword evidence="21" id="KW-1185">Reference proteome</keyword>
<evidence type="ECO:0000256" key="2">
    <source>
        <dbReference type="ARBA" id="ARBA00006835"/>
    </source>
</evidence>
<dbReference type="Gene3D" id="2.40.270.10">
    <property type="entry name" value="DNA-directed RNA polymerase, subunit 2, domain 6"/>
    <property type="match status" value="1"/>
</dbReference>
<dbReference type="GO" id="GO:0003677">
    <property type="term" value="F:DNA binding"/>
    <property type="evidence" value="ECO:0007669"/>
    <property type="project" value="InterPro"/>
</dbReference>
<sequence length="1169" mass="129362">MPDSAERPKKKHSSSSSKSTASAKKSKPKPSVPRTGPSYDISNLPSAATAEKMQSLVDAHVNSFNQFLDEGLNDAVLDLPDVELRVGEDGPLMRLWYESVELGYPGRSRDETSGAKLVPRECRERNLTYGAPIHVNIAYQLEGSEAQRVQRRLGECPIMVRSKRCHLAGLGPKEMVALKEEDTEIGGYFIVGGLERVIRLLQVPRRNHAQAIRRSAFKNRGQVYSDLGVSMRCDHSPLQLGQVYSDLGVSMRCGRRDHSTATVTLHYLTTGGATLRWSVRRAEFLVPVMVVIKALREISDRELYERVLAGDTANTQLAARLEVLLLDAARVGLHTREQCLAFLGSRFRAVGNRTDVHSDLALGIEIINRHVLVHLKRHEDKQETLLHMLKKPGHLFTMYMKEKLFDVLVKVRSELLKQSRIDVAKALLAAQDPKTIIKLVDRYGIGTGQRMASFLSTGNITTSTGLDLMQASGFTVVAERINMLRYLSHFRSVHRGQFFTTMKTTAVRKLLPESWGFLCPVHTPDGAPCGLLNHMAAECQILVSLGMTPAGIGSGDGSTALPYYYMPVMVDGRVVGGGTHETLQAVSRGLRRLKVATPPAVEPTMEVALLPPMKKGSGPFPGLFLFTGASRMIRPVLNIEFCKREWIGPLEQPFMEIACLASEAKGTGATHCEIDPTNMLSLIASLTPFSDYNQSPRNMYQCQMGKQTMGTPAHCLYPHKTDNKMYRILFPQAPLVMTRRHREFQMDNYPQGTNAVVAVISYTGFDMEDAMILNKSAFERGFAHASVVKTIKIDLKDLLTKSDSKTMVGKMRFTNTAADGKGGKLYENLDNDGLPRIGACVKEGDPLYCAIDLRTNKTKTGKHKESEMAYVETVRAVGGAGINKEAMAKASMTLRFPRNPIIGDKFSSRHGQKGVMSILWPQSDMPFTESGMTPDIIINPHAFPSRMTIGMLIESMAGKAGALHGHFQDATPFSFHEKNRVIDHFGEQLKSAGYAYYGSEPLYSGISGTVMHADIFIGLVYYQRLRHMVSDKSQVRASGAVNPLTRQPIKGRKNKGGIRFGEMERDSLLSHGAAFLLHDRLMNCSDRHLAHVCCTCGSMLSPCHQRSAVTSAGRSEEEVIQASRCRYICRALKTCQDKGQIESVAMPYVFRYLANELAGMGIKLTLTVK</sequence>
<dbReference type="EMBL" id="JAFCMP010000268">
    <property type="protein sequence ID" value="KAG5182121.1"/>
    <property type="molecule type" value="Genomic_DNA"/>
</dbReference>
<dbReference type="GO" id="GO:0032549">
    <property type="term" value="F:ribonucleoside binding"/>
    <property type="evidence" value="ECO:0007669"/>
    <property type="project" value="InterPro"/>
</dbReference>
<comment type="catalytic activity">
    <reaction evidence="12">
        <text>RNA(n) + a ribonucleoside 5'-triphosphate = RNA(n+1) + diphosphate</text>
        <dbReference type="Rhea" id="RHEA:21248"/>
        <dbReference type="Rhea" id="RHEA-COMP:14527"/>
        <dbReference type="Rhea" id="RHEA-COMP:17342"/>
        <dbReference type="ChEBI" id="CHEBI:33019"/>
        <dbReference type="ChEBI" id="CHEBI:61557"/>
        <dbReference type="ChEBI" id="CHEBI:140395"/>
        <dbReference type="EC" id="2.7.7.6"/>
    </reaction>
</comment>
<keyword evidence="8" id="KW-0862">Zinc</keyword>
<keyword evidence="7" id="KW-0863">Zinc-finger</keyword>
<evidence type="ECO:0000259" key="17">
    <source>
        <dbReference type="Pfam" id="PF04563"/>
    </source>
</evidence>
<name>A0A835YVF9_9STRA</name>
<dbReference type="GO" id="GO:0008270">
    <property type="term" value="F:zinc ion binding"/>
    <property type="evidence" value="ECO:0007669"/>
    <property type="project" value="UniProtKB-KW"/>
</dbReference>
<dbReference type="PANTHER" id="PTHR20856">
    <property type="entry name" value="DNA-DIRECTED RNA POLYMERASE I SUBUNIT 2"/>
    <property type="match status" value="1"/>
</dbReference>
<accession>A0A835YVF9</accession>
<evidence type="ECO:0000256" key="10">
    <source>
        <dbReference type="ARBA" id="ARBA00023242"/>
    </source>
</evidence>
<feature type="domain" description="DNA-directed RNA polymerase subunit 2 hybrid-binding" evidence="14">
    <location>
        <begin position="683"/>
        <end position="1053"/>
    </location>
</feature>
<dbReference type="Proteomes" id="UP000664859">
    <property type="component" value="Unassembled WGS sequence"/>
</dbReference>
<dbReference type="InterPro" id="IPR007642">
    <property type="entry name" value="RNA_pol_Rpb2_2"/>
</dbReference>
<gene>
    <name evidence="20" type="ORF">JKP88DRAFT_319915</name>
</gene>
<evidence type="ECO:0000259" key="14">
    <source>
        <dbReference type="Pfam" id="PF00562"/>
    </source>
</evidence>
<feature type="domain" description="RNA polymerase Rpb2" evidence="18">
    <location>
        <begin position="476"/>
        <end position="541"/>
    </location>
</feature>
<dbReference type="SUPFAM" id="SSF64484">
    <property type="entry name" value="beta and beta-prime subunits of DNA dependent RNA-polymerase"/>
    <property type="match status" value="1"/>
</dbReference>
<evidence type="ECO:0000256" key="12">
    <source>
        <dbReference type="RuleBase" id="RU363031"/>
    </source>
</evidence>
<dbReference type="InterPro" id="IPR037034">
    <property type="entry name" value="RNA_pol_Rpb2_2_sf"/>
</dbReference>
<dbReference type="InterPro" id="IPR014724">
    <property type="entry name" value="RNA_pol_RPB2_OB-fold"/>
</dbReference>
<feature type="domain" description="RNA polymerase Rpb2" evidence="15">
    <location>
        <begin position="1056"/>
        <end position="1168"/>
    </location>
</feature>
<dbReference type="Gene3D" id="2.40.50.150">
    <property type="match status" value="1"/>
</dbReference>
<dbReference type="Gene3D" id="3.90.1100.10">
    <property type="match status" value="1"/>
</dbReference>
<feature type="compositionally biased region" description="Low complexity" evidence="13">
    <location>
        <begin position="14"/>
        <end position="23"/>
    </location>
</feature>
<dbReference type="Pfam" id="PF04561">
    <property type="entry name" value="RNA_pol_Rpb2_2"/>
    <property type="match status" value="1"/>
</dbReference>
<dbReference type="EC" id="2.7.7.6" evidence="12"/>
<evidence type="ECO:0000259" key="16">
    <source>
        <dbReference type="Pfam" id="PF04561"/>
    </source>
</evidence>
<dbReference type="InterPro" id="IPR007120">
    <property type="entry name" value="DNA-dir_RNAP_su2_dom"/>
</dbReference>
<evidence type="ECO:0000256" key="8">
    <source>
        <dbReference type="ARBA" id="ARBA00022833"/>
    </source>
</evidence>
<feature type="domain" description="DNA-directed RNA polymerase I subunit RPA2" evidence="19">
    <location>
        <begin position="575"/>
        <end position="634"/>
    </location>
</feature>
<dbReference type="InterPro" id="IPR015712">
    <property type="entry name" value="DNA-dir_RNA_pol_su2"/>
</dbReference>
<comment type="subcellular location">
    <subcellularLocation>
        <location evidence="1">Nucleus</location>
    </subcellularLocation>
</comment>
<comment type="function">
    <text evidence="12">DNA-dependent RNA polymerase catalyzes the transcription of DNA into RNA using the four ribonucleoside triphosphates as substrates.</text>
</comment>
<dbReference type="Pfam" id="PF06883">
    <property type="entry name" value="RNA_pol_Rpa2_4"/>
    <property type="match status" value="1"/>
</dbReference>
<keyword evidence="9 12" id="KW-0804">Transcription</keyword>
<dbReference type="FunFam" id="2.40.270.10:FF:000006">
    <property type="entry name" value="DNA-directed RNA polymerase subunit beta"/>
    <property type="match status" value="1"/>
</dbReference>
<evidence type="ECO:0000256" key="11">
    <source>
        <dbReference type="RuleBase" id="RU000434"/>
    </source>
</evidence>
<keyword evidence="5 12" id="KW-0548">Nucleotidyltransferase</keyword>
<dbReference type="GO" id="GO:0000428">
    <property type="term" value="C:DNA-directed RNA polymerase complex"/>
    <property type="evidence" value="ECO:0007669"/>
    <property type="project" value="UniProtKB-KW"/>
</dbReference>
<evidence type="ECO:0000256" key="7">
    <source>
        <dbReference type="ARBA" id="ARBA00022771"/>
    </source>
</evidence>
<evidence type="ECO:0000259" key="18">
    <source>
        <dbReference type="Pfam" id="PF04565"/>
    </source>
</evidence>
<dbReference type="Gene3D" id="3.90.1110.10">
    <property type="entry name" value="RNA polymerase Rpb2, domain 2"/>
    <property type="match status" value="1"/>
</dbReference>
<reference evidence="20" key="1">
    <citation type="submission" date="2021-02" db="EMBL/GenBank/DDBJ databases">
        <title>First Annotated Genome of the Yellow-green Alga Tribonema minus.</title>
        <authorList>
            <person name="Mahan K.M."/>
        </authorList>
    </citation>
    <scope>NUCLEOTIDE SEQUENCE</scope>
    <source>
        <strain evidence="20">UTEX B ZZ1240</strain>
    </source>
</reference>
<comment type="caution">
    <text evidence="20">The sequence shown here is derived from an EMBL/GenBank/DDBJ whole genome shotgun (WGS) entry which is preliminary data.</text>
</comment>
<dbReference type="Pfam" id="PF04565">
    <property type="entry name" value="RNA_pol_Rpb2_3"/>
    <property type="match status" value="1"/>
</dbReference>
<keyword evidence="10" id="KW-0539">Nucleus</keyword>
<keyword evidence="3 12" id="KW-0240">DNA-directed RNA polymerase</keyword>
<evidence type="ECO:0000256" key="4">
    <source>
        <dbReference type="ARBA" id="ARBA00022679"/>
    </source>
</evidence>